<name>A0ABY7NNX4_9SPHN</name>
<keyword evidence="3" id="KW-1185">Reference proteome</keyword>
<dbReference type="EMBL" id="CP115174">
    <property type="protein sequence ID" value="WBO21614.1"/>
    <property type="molecule type" value="Genomic_DNA"/>
</dbReference>
<dbReference type="Proteomes" id="UP001210865">
    <property type="component" value="Chromosome"/>
</dbReference>
<organism evidence="2 3">
    <name type="scientific">Sphingomonas abietis</name>
    <dbReference type="NCBI Taxonomy" id="3012344"/>
    <lineage>
        <taxon>Bacteria</taxon>
        <taxon>Pseudomonadati</taxon>
        <taxon>Pseudomonadota</taxon>
        <taxon>Alphaproteobacteria</taxon>
        <taxon>Sphingomonadales</taxon>
        <taxon>Sphingomonadaceae</taxon>
        <taxon>Sphingomonas</taxon>
    </lineage>
</organism>
<feature type="chain" id="PRO_5046330065" evidence="1">
    <location>
        <begin position="20"/>
        <end position="104"/>
    </location>
</feature>
<feature type="signal peptide" evidence="1">
    <location>
        <begin position="1"/>
        <end position="19"/>
    </location>
</feature>
<dbReference type="RefSeq" id="WP_270076262.1">
    <property type="nucleotide sequence ID" value="NZ_CP115174.1"/>
</dbReference>
<gene>
    <name evidence="2" type="ORF">PBT88_15730</name>
</gene>
<protein>
    <submittedName>
        <fullName evidence="2">Uncharacterized protein</fullName>
    </submittedName>
</protein>
<sequence>MRLTVLATLLALTAAPAVAAAPTNSFTNDGDTYSYTAKRAPNGTVLVNGRVETTGDTFALRVAGRDVSGRVGDTPVSFTVSADTVSRLTAEVPADSQTAALGAN</sequence>
<reference evidence="2 3" key="1">
    <citation type="submission" date="2022-12" db="EMBL/GenBank/DDBJ databases">
        <title>Sphingomonas abieness sp. nov., an endophytic bacterium isolated from Abies koreana.</title>
        <authorList>
            <person name="Jiang L."/>
            <person name="Lee J."/>
        </authorList>
    </citation>
    <scope>NUCLEOTIDE SEQUENCE [LARGE SCALE GENOMIC DNA]</scope>
    <source>
        <strain evidence="3">PAMB 00755</strain>
    </source>
</reference>
<evidence type="ECO:0000256" key="1">
    <source>
        <dbReference type="SAM" id="SignalP"/>
    </source>
</evidence>
<proteinExistence type="predicted"/>
<evidence type="ECO:0000313" key="2">
    <source>
        <dbReference type="EMBL" id="WBO21614.1"/>
    </source>
</evidence>
<accession>A0ABY7NNX4</accession>
<keyword evidence="1" id="KW-0732">Signal</keyword>
<evidence type="ECO:0000313" key="3">
    <source>
        <dbReference type="Proteomes" id="UP001210865"/>
    </source>
</evidence>